<evidence type="ECO:0000256" key="1">
    <source>
        <dbReference type="SAM" id="MobiDB-lite"/>
    </source>
</evidence>
<comment type="caution">
    <text evidence="2">The sequence shown here is derived from an EMBL/GenBank/DDBJ whole genome shotgun (WGS) entry which is preliminary data.</text>
</comment>
<proteinExistence type="predicted"/>
<gene>
    <name evidence="2" type="ORF">S12H4_01315</name>
</gene>
<dbReference type="AlphaFoldDB" id="X1R3I0"/>
<name>X1R3I0_9ZZZZ</name>
<sequence>MKNGIQELGDMVKGNCTHYWIIDSSNVGRCKDCPEVRDFGRLLQREGFGLRSKTKNGGSKGKRGKGQATIAKISASAKKSAAAKKRWEDPEYQAKQSAAMKGRRYKKEEVLI</sequence>
<protein>
    <submittedName>
        <fullName evidence="2">Uncharacterized protein</fullName>
    </submittedName>
</protein>
<feature type="region of interest" description="Disordered" evidence="1">
    <location>
        <begin position="50"/>
        <end position="69"/>
    </location>
</feature>
<organism evidence="2">
    <name type="scientific">marine sediment metagenome</name>
    <dbReference type="NCBI Taxonomy" id="412755"/>
    <lineage>
        <taxon>unclassified sequences</taxon>
        <taxon>metagenomes</taxon>
        <taxon>ecological metagenomes</taxon>
    </lineage>
</organism>
<evidence type="ECO:0000313" key="2">
    <source>
        <dbReference type="EMBL" id="GAI61626.1"/>
    </source>
</evidence>
<reference evidence="2" key="1">
    <citation type="journal article" date="2014" name="Front. Microbiol.">
        <title>High frequency of phylogenetically diverse reductive dehalogenase-homologous genes in deep subseafloor sedimentary metagenomes.</title>
        <authorList>
            <person name="Kawai M."/>
            <person name="Futagami T."/>
            <person name="Toyoda A."/>
            <person name="Takaki Y."/>
            <person name="Nishi S."/>
            <person name="Hori S."/>
            <person name="Arai W."/>
            <person name="Tsubouchi T."/>
            <person name="Morono Y."/>
            <person name="Uchiyama I."/>
            <person name="Ito T."/>
            <person name="Fujiyama A."/>
            <person name="Inagaki F."/>
            <person name="Takami H."/>
        </authorList>
    </citation>
    <scope>NUCLEOTIDE SEQUENCE</scope>
    <source>
        <strain evidence="2">Expedition CK06-06</strain>
    </source>
</reference>
<dbReference type="EMBL" id="BARW01000251">
    <property type="protein sequence ID" value="GAI61626.1"/>
    <property type="molecule type" value="Genomic_DNA"/>
</dbReference>
<accession>X1R3I0</accession>